<comment type="subcellular location">
    <subcellularLocation>
        <location evidence="1">Membrane</location>
        <topology evidence="1">Multi-pass membrane protein</topology>
    </subcellularLocation>
</comment>
<keyword evidence="5 12" id="KW-0812">Transmembrane</keyword>
<comment type="caution">
    <text evidence="14">The sequence shown here is derived from an EMBL/GenBank/DDBJ whole genome shotgun (WGS) entry which is preliminary data.</text>
</comment>
<dbReference type="Pfam" id="PF00487">
    <property type="entry name" value="FA_desaturase"/>
    <property type="match status" value="1"/>
</dbReference>
<dbReference type="PROSITE" id="PS00191">
    <property type="entry name" value="CYTOCHROME_B5_1"/>
    <property type="match status" value="1"/>
</dbReference>
<evidence type="ECO:0000313" key="14">
    <source>
        <dbReference type="EMBL" id="TPX57249.1"/>
    </source>
</evidence>
<dbReference type="PANTHER" id="PTHR19353:SF30">
    <property type="entry name" value="DELTA 8-(E)-SPHINGOLIPID DESATURASE"/>
    <property type="match status" value="1"/>
</dbReference>
<dbReference type="Pfam" id="PF00173">
    <property type="entry name" value="Cyt-b5"/>
    <property type="match status" value="1"/>
</dbReference>
<reference evidence="14 15" key="1">
    <citation type="journal article" date="2019" name="Sci. Rep.">
        <title>Comparative genomics of chytrid fungi reveal insights into the obligate biotrophic and pathogenic lifestyle of Synchytrium endobioticum.</title>
        <authorList>
            <person name="van de Vossenberg B.T.L.H."/>
            <person name="Warris S."/>
            <person name="Nguyen H.D.T."/>
            <person name="van Gent-Pelzer M.P.E."/>
            <person name="Joly D.L."/>
            <person name="van de Geest H.C."/>
            <person name="Bonants P.J.M."/>
            <person name="Smith D.S."/>
            <person name="Levesque C.A."/>
            <person name="van der Lee T.A.J."/>
        </authorList>
    </citation>
    <scope>NUCLEOTIDE SEQUENCE [LARGE SCALE GENOMIC DNA]</scope>
    <source>
        <strain evidence="14 15">CBS 809.83</strain>
    </source>
</reference>
<evidence type="ECO:0000256" key="7">
    <source>
        <dbReference type="ARBA" id="ARBA00022989"/>
    </source>
</evidence>
<keyword evidence="8" id="KW-0560">Oxidoreductase</keyword>
<evidence type="ECO:0000256" key="6">
    <source>
        <dbReference type="ARBA" id="ARBA00022723"/>
    </source>
</evidence>
<dbReference type="SUPFAM" id="SSF55856">
    <property type="entry name" value="Cytochrome b5-like heme/steroid binding domain"/>
    <property type="match status" value="1"/>
</dbReference>
<dbReference type="InterPro" id="IPR036400">
    <property type="entry name" value="Cyt_B5-like_heme/steroid_sf"/>
</dbReference>
<evidence type="ECO:0000259" key="13">
    <source>
        <dbReference type="PROSITE" id="PS50255"/>
    </source>
</evidence>
<proteinExistence type="inferred from homology"/>
<dbReference type="PROSITE" id="PS50255">
    <property type="entry name" value="CYTOCHROME_B5_2"/>
    <property type="match status" value="1"/>
</dbReference>
<keyword evidence="6" id="KW-0479">Metal-binding</keyword>
<comment type="pathway">
    <text evidence="2">Lipid metabolism.</text>
</comment>
<dbReference type="PANTHER" id="PTHR19353">
    <property type="entry name" value="FATTY ACID DESATURASE 2"/>
    <property type="match status" value="1"/>
</dbReference>
<feature type="transmembrane region" description="Helical" evidence="12">
    <location>
        <begin position="308"/>
        <end position="330"/>
    </location>
</feature>
<dbReference type="GO" id="GO:0016717">
    <property type="term" value="F:oxidoreductase activity, acting on paired donors, with oxidation of a pair of donors resulting in the reduction of molecular oxygen to two molecules of water"/>
    <property type="evidence" value="ECO:0007669"/>
    <property type="project" value="TreeGrafter"/>
</dbReference>
<dbReference type="Proteomes" id="UP000318582">
    <property type="component" value="Unassembled WGS sequence"/>
</dbReference>
<evidence type="ECO:0000256" key="5">
    <source>
        <dbReference type="ARBA" id="ARBA00022692"/>
    </source>
</evidence>
<dbReference type="PIRSF" id="PIRSF015921">
    <property type="entry name" value="FA_sphinglp_des"/>
    <property type="match status" value="1"/>
</dbReference>
<feature type="domain" description="Cytochrome b5 heme-binding" evidence="13">
    <location>
        <begin position="44"/>
        <end position="120"/>
    </location>
</feature>
<evidence type="ECO:0000256" key="1">
    <source>
        <dbReference type="ARBA" id="ARBA00004141"/>
    </source>
</evidence>
<dbReference type="InterPro" id="IPR005804">
    <property type="entry name" value="FA_desaturase_dom"/>
</dbReference>
<keyword evidence="15" id="KW-1185">Reference proteome</keyword>
<dbReference type="AlphaFoldDB" id="A0A507DZJ9"/>
<dbReference type="InterPro" id="IPR012171">
    <property type="entry name" value="Fatty_acid_desaturase"/>
</dbReference>
<evidence type="ECO:0000256" key="8">
    <source>
        <dbReference type="ARBA" id="ARBA00023002"/>
    </source>
</evidence>
<dbReference type="GO" id="GO:0046872">
    <property type="term" value="F:metal ion binding"/>
    <property type="evidence" value="ECO:0007669"/>
    <property type="project" value="UniProtKB-KW"/>
</dbReference>
<comment type="similarity">
    <text evidence="3">Belongs to the fatty acid desaturase type 1 family.</text>
</comment>
<dbReference type="STRING" id="109895.A0A507DZJ9"/>
<dbReference type="Gene3D" id="3.10.120.10">
    <property type="entry name" value="Cytochrome b5-like heme/steroid binding domain"/>
    <property type="match status" value="1"/>
</dbReference>
<dbReference type="EMBL" id="QEAQ01000055">
    <property type="protein sequence ID" value="TPX57249.1"/>
    <property type="molecule type" value="Genomic_DNA"/>
</dbReference>
<keyword evidence="11 12" id="KW-0472">Membrane</keyword>
<evidence type="ECO:0000256" key="10">
    <source>
        <dbReference type="ARBA" id="ARBA00023098"/>
    </source>
</evidence>
<keyword evidence="4" id="KW-0349">Heme</keyword>
<sequence length="500" mass="57727">MSPAELKKRAGPKVVRVDSKLQFQDMGSSSSSSSSEERSLSDFAKTMTMKTVAHRVAKGETLVIYENKVYNITLFLQYHPGGELVVKHMAGCDATDEINGLHPRWVIDEKMPRYFIANLVPDDSTSTSSEAEAAEEEVLLVKQRTRTAYRKLEQKIKDAGLFETNHWYYFAHLVQYTTFITISVLGVIYGTQWWHFAISAVFMGAFWQQSAFTAHDAGHNGITHVREIDEKIGIFLGNFCGGLSIGWWKKSHYVHHIVTNHPEHDPDIQQLPFFALSKRFLTNVYSSYYNKTLVFDDVAKAVIPFQHLYYYVILGFGRFLLYFLGWSFVLTEPGYKKRNAEITGFVFYFIWLSTLVSMLPSWKMRVMWVLISHISTVFLHIQINLSHYSMSMEDLGKDEPFPAKMLRTTMDVDCPWWMDWFHGGLQFQAIHHLFPRVPRHNLRSCVPFVREFAEEAGIEYKSYKFVEANGQVWQVMREIGEQVSLLAKVAHAEASGHHFH</sequence>
<dbReference type="SMART" id="SM01117">
    <property type="entry name" value="Cyt-b5"/>
    <property type="match status" value="1"/>
</dbReference>
<dbReference type="GO" id="GO:0020037">
    <property type="term" value="F:heme binding"/>
    <property type="evidence" value="ECO:0007669"/>
    <property type="project" value="InterPro"/>
</dbReference>
<gene>
    <name evidence="14" type="ORF">PhCBS80983_g03967</name>
</gene>
<evidence type="ECO:0000256" key="9">
    <source>
        <dbReference type="ARBA" id="ARBA00023004"/>
    </source>
</evidence>
<organism evidence="14 15">
    <name type="scientific">Powellomyces hirtus</name>
    <dbReference type="NCBI Taxonomy" id="109895"/>
    <lineage>
        <taxon>Eukaryota</taxon>
        <taxon>Fungi</taxon>
        <taxon>Fungi incertae sedis</taxon>
        <taxon>Chytridiomycota</taxon>
        <taxon>Chytridiomycota incertae sedis</taxon>
        <taxon>Chytridiomycetes</taxon>
        <taxon>Spizellomycetales</taxon>
        <taxon>Powellomycetaceae</taxon>
        <taxon>Powellomyces</taxon>
    </lineage>
</organism>
<evidence type="ECO:0000256" key="2">
    <source>
        <dbReference type="ARBA" id="ARBA00005189"/>
    </source>
</evidence>
<dbReference type="GO" id="GO:0006629">
    <property type="term" value="P:lipid metabolic process"/>
    <property type="evidence" value="ECO:0007669"/>
    <property type="project" value="UniProtKB-KW"/>
</dbReference>
<evidence type="ECO:0000256" key="3">
    <source>
        <dbReference type="ARBA" id="ARBA00009295"/>
    </source>
</evidence>
<keyword evidence="10" id="KW-0443">Lipid metabolism</keyword>
<evidence type="ECO:0000256" key="4">
    <source>
        <dbReference type="ARBA" id="ARBA00022617"/>
    </source>
</evidence>
<dbReference type="CDD" id="cd03506">
    <property type="entry name" value="Delta6-FADS-like"/>
    <property type="match status" value="1"/>
</dbReference>
<evidence type="ECO:0000313" key="15">
    <source>
        <dbReference type="Proteomes" id="UP000318582"/>
    </source>
</evidence>
<accession>A0A507DZJ9</accession>
<evidence type="ECO:0000256" key="12">
    <source>
        <dbReference type="SAM" id="Phobius"/>
    </source>
</evidence>
<evidence type="ECO:0000256" key="11">
    <source>
        <dbReference type="ARBA" id="ARBA00023136"/>
    </source>
</evidence>
<name>A0A507DZJ9_9FUNG</name>
<dbReference type="InterPro" id="IPR001199">
    <property type="entry name" value="Cyt_B5-like_heme/steroid-bd"/>
</dbReference>
<feature type="transmembrane region" description="Helical" evidence="12">
    <location>
        <begin position="366"/>
        <end position="385"/>
    </location>
</feature>
<dbReference type="GO" id="GO:0016020">
    <property type="term" value="C:membrane"/>
    <property type="evidence" value="ECO:0007669"/>
    <property type="project" value="UniProtKB-SubCell"/>
</dbReference>
<keyword evidence="9" id="KW-0408">Iron</keyword>
<dbReference type="InterPro" id="IPR018506">
    <property type="entry name" value="Cyt_B5_heme-BS"/>
</dbReference>
<feature type="transmembrane region" description="Helical" evidence="12">
    <location>
        <begin position="342"/>
        <end position="360"/>
    </location>
</feature>
<protein>
    <recommendedName>
        <fullName evidence="13">Cytochrome b5 heme-binding domain-containing protein</fullName>
    </recommendedName>
</protein>
<keyword evidence="7 12" id="KW-1133">Transmembrane helix</keyword>